<evidence type="ECO:0000313" key="9">
    <source>
        <dbReference type="EMBL" id="KAK7070905.1"/>
    </source>
</evidence>
<keyword evidence="2" id="KW-0479">Metal-binding</keyword>
<dbReference type="PANTHER" id="PTHR23215:SF0">
    <property type="entry name" value="BUB3-INTERACTING AND GLEBS MOTIF-CONTAINING PROTEIN ZNF207"/>
    <property type="match status" value="1"/>
</dbReference>
<dbReference type="Proteomes" id="UP001381693">
    <property type="component" value="Unassembled WGS sequence"/>
</dbReference>
<evidence type="ECO:0000256" key="6">
    <source>
        <dbReference type="PROSITE-ProRule" id="PRU00027"/>
    </source>
</evidence>
<dbReference type="GO" id="GO:0003677">
    <property type="term" value="F:DNA binding"/>
    <property type="evidence" value="ECO:0007669"/>
    <property type="project" value="InterPro"/>
</dbReference>
<feature type="compositionally biased region" description="Pro residues" evidence="7">
    <location>
        <begin position="178"/>
        <end position="188"/>
    </location>
</feature>
<dbReference type="EMBL" id="JAXCGZ010015193">
    <property type="protein sequence ID" value="KAK7070905.1"/>
    <property type="molecule type" value="Genomic_DNA"/>
</dbReference>
<evidence type="ECO:0000259" key="8">
    <source>
        <dbReference type="PROSITE" id="PS50808"/>
    </source>
</evidence>
<dbReference type="GO" id="GO:0005634">
    <property type="term" value="C:nucleus"/>
    <property type="evidence" value="ECO:0007669"/>
    <property type="project" value="UniProtKB-SubCell"/>
</dbReference>
<sequence length="519" mass="56164">MGRKKKKQTKPWCWYCNREFDDEKILIQHQKAKHFKCHICHKRLYTGPGLSIHCMQVHKETIDKVPNALPNRNNIEIEIYGMEGIPEEDLKDHERQRAGRVGGGNRRQEDDDDEDSQSSLPGQSNPPPPNMPPQGPPGPMGPMMGPTGPMMPMMGPMGPMGHMPPFMSGPGMMGPMGPMGPLPPPGGPPVSSAPGVTPAPSKPLFPSAAQHTTTSNSQIGPVKPAFPAYSQANGQSAPNIPPSGGGGGGGHQEKIEPKKPALITTVSANSRIIHPEEDISLEEKRAGMPRYQQAPRASPQRARAPAPAPPPPQRVESPPVSTAPSHLSQLVPACLDHFYPPAMCLDTQEERRMKMARYSQATAAAAAMAMSGMVSHHAAAVRQAHPGVVVEAQPMVSTIGPSMVTTMSQAMVPGHVAAIPVTIPAIMRPSMQPIMTQPIMSAAMPALPADLEWQHLWRRSTLLRCNSEEKQQLTIASSRAQEPGRGLVTRTNTLSLTIIHTKVFQHREMNPLRSFFQVS</sequence>
<protein>
    <recommendedName>
        <fullName evidence="8">BED-type domain-containing protein</fullName>
    </recommendedName>
</protein>
<dbReference type="SMART" id="SM00355">
    <property type="entry name" value="ZnF_C2H2"/>
    <property type="match status" value="2"/>
</dbReference>
<dbReference type="PANTHER" id="PTHR23215">
    <property type="entry name" value="ZINC FINGER PROTEIN 207"/>
    <property type="match status" value="1"/>
</dbReference>
<dbReference type="PROSITE" id="PS50808">
    <property type="entry name" value="ZF_BED"/>
    <property type="match status" value="1"/>
</dbReference>
<dbReference type="CDD" id="cd20908">
    <property type="entry name" value="SUF4-like"/>
    <property type="match status" value="1"/>
</dbReference>
<dbReference type="InterPro" id="IPR013087">
    <property type="entry name" value="Znf_C2H2_type"/>
</dbReference>
<feature type="compositionally biased region" description="Polar residues" evidence="7">
    <location>
        <begin position="209"/>
        <end position="219"/>
    </location>
</feature>
<feature type="compositionally biased region" description="Basic and acidic residues" evidence="7">
    <location>
        <begin position="88"/>
        <end position="97"/>
    </location>
</feature>
<comment type="caution">
    <text evidence="9">The sequence shown here is derived from an EMBL/GenBank/DDBJ whole genome shotgun (WGS) entry which is preliminary data.</text>
</comment>
<dbReference type="GO" id="GO:0008270">
    <property type="term" value="F:zinc ion binding"/>
    <property type="evidence" value="ECO:0007669"/>
    <property type="project" value="UniProtKB-KW"/>
</dbReference>
<feature type="compositionally biased region" description="Low complexity" evidence="7">
    <location>
        <begin position="289"/>
        <end position="305"/>
    </location>
</feature>
<feature type="compositionally biased region" description="Pro residues" evidence="7">
    <location>
        <begin position="124"/>
        <end position="140"/>
    </location>
</feature>
<feature type="compositionally biased region" description="Basic and acidic residues" evidence="7">
    <location>
        <begin position="273"/>
        <end position="286"/>
    </location>
</feature>
<organism evidence="9 10">
    <name type="scientific">Halocaridina rubra</name>
    <name type="common">Hawaiian red shrimp</name>
    <dbReference type="NCBI Taxonomy" id="373956"/>
    <lineage>
        <taxon>Eukaryota</taxon>
        <taxon>Metazoa</taxon>
        <taxon>Ecdysozoa</taxon>
        <taxon>Arthropoda</taxon>
        <taxon>Crustacea</taxon>
        <taxon>Multicrustacea</taxon>
        <taxon>Malacostraca</taxon>
        <taxon>Eumalacostraca</taxon>
        <taxon>Eucarida</taxon>
        <taxon>Decapoda</taxon>
        <taxon>Pleocyemata</taxon>
        <taxon>Caridea</taxon>
        <taxon>Atyoidea</taxon>
        <taxon>Atyidae</taxon>
        <taxon>Halocaridina</taxon>
    </lineage>
</organism>
<reference evidence="9 10" key="1">
    <citation type="submission" date="2023-11" db="EMBL/GenBank/DDBJ databases">
        <title>Halocaridina rubra genome assembly.</title>
        <authorList>
            <person name="Smith C."/>
        </authorList>
    </citation>
    <scope>NUCLEOTIDE SEQUENCE [LARGE SCALE GENOMIC DNA]</scope>
    <source>
        <strain evidence="9">EP-1</strain>
        <tissue evidence="9">Whole</tissue>
    </source>
</reference>
<feature type="region of interest" description="Disordered" evidence="7">
    <location>
        <begin position="86"/>
        <end position="147"/>
    </location>
</feature>
<dbReference type="AlphaFoldDB" id="A0AAN8WRG4"/>
<proteinExistence type="predicted"/>
<name>A0AAN8WRG4_HALRR</name>
<evidence type="ECO:0000256" key="4">
    <source>
        <dbReference type="ARBA" id="ARBA00022833"/>
    </source>
</evidence>
<evidence type="ECO:0000256" key="1">
    <source>
        <dbReference type="ARBA" id="ARBA00004123"/>
    </source>
</evidence>
<keyword evidence="10" id="KW-1185">Reference proteome</keyword>
<comment type="subcellular location">
    <subcellularLocation>
        <location evidence="1">Nucleus</location>
    </subcellularLocation>
</comment>
<keyword evidence="3 6" id="KW-0863">Zinc-finger</keyword>
<keyword evidence="5" id="KW-0539">Nucleus</keyword>
<evidence type="ECO:0000256" key="5">
    <source>
        <dbReference type="ARBA" id="ARBA00023242"/>
    </source>
</evidence>
<feature type="domain" description="BED-type" evidence="8">
    <location>
        <begin position="6"/>
        <end position="65"/>
    </location>
</feature>
<evidence type="ECO:0000256" key="3">
    <source>
        <dbReference type="ARBA" id="ARBA00022771"/>
    </source>
</evidence>
<accession>A0AAN8WRG4</accession>
<evidence type="ECO:0000256" key="2">
    <source>
        <dbReference type="ARBA" id="ARBA00022723"/>
    </source>
</evidence>
<keyword evidence="4" id="KW-0862">Zinc</keyword>
<gene>
    <name evidence="9" type="ORF">SK128_026949</name>
</gene>
<evidence type="ECO:0000256" key="7">
    <source>
        <dbReference type="SAM" id="MobiDB-lite"/>
    </source>
</evidence>
<feature type="region of interest" description="Disordered" evidence="7">
    <location>
        <begin position="177"/>
        <end position="255"/>
    </location>
</feature>
<evidence type="ECO:0000313" key="10">
    <source>
        <dbReference type="Proteomes" id="UP001381693"/>
    </source>
</evidence>
<dbReference type="PROSITE" id="PS00028">
    <property type="entry name" value="ZINC_FINGER_C2H2_1"/>
    <property type="match status" value="2"/>
</dbReference>
<feature type="region of interest" description="Disordered" evidence="7">
    <location>
        <begin position="273"/>
        <end position="325"/>
    </location>
</feature>
<dbReference type="InterPro" id="IPR003656">
    <property type="entry name" value="Znf_BED"/>
</dbReference>